<name>A0A383UVF4_BLUHO</name>
<dbReference type="AlphaFoldDB" id="A0A383UVF4"/>
<evidence type="ECO:0000313" key="2">
    <source>
        <dbReference type="Proteomes" id="UP000275772"/>
    </source>
</evidence>
<accession>A0A383UVF4</accession>
<organism evidence="1 2">
    <name type="scientific">Blumeria hordei</name>
    <name type="common">Barley powdery mildew</name>
    <name type="synonym">Blumeria graminis f. sp. hordei</name>
    <dbReference type="NCBI Taxonomy" id="2867405"/>
    <lineage>
        <taxon>Eukaryota</taxon>
        <taxon>Fungi</taxon>
        <taxon>Dikarya</taxon>
        <taxon>Ascomycota</taxon>
        <taxon>Pezizomycotina</taxon>
        <taxon>Leotiomycetes</taxon>
        <taxon>Erysiphales</taxon>
        <taxon>Erysiphaceae</taxon>
        <taxon>Blumeria</taxon>
    </lineage>
</organism>
<dbReference type="Proteomes" id="UP000275772">
    <property type="component" value="Unassembled WGS sequence"/>
</dbReference>
<dbReference type="EMBL" id="UNSH01000056">
    <property type="protein sequence ID" value="SZF03716.1"/>
    <property type="molecule type" value="Genomic_DNA"/>
</dbReference>
<dbReference type="VEuPathDB" id="FungiDB:BLGHR1_14510"/>
<reference evidence="1 2" key="1">
    <citation type="submission" date="2017-11" db="EMBL/GenBank/DDBJ databases">
        <authorList>
            <person name="Kracher B."/>
        </authorList>
    </citation>
    <scope>NUCLEOTIDE SEQUENCE [LARGE SCALE GENOMIC DNA]</scope>
    <source>
        <strain evidence="1 2">RACE1</strain>
    </source>
</reference>
<sequence length="315" mass="35813">MHCIFAVLLATEKASSVQDRMIIMSDYPYPFYGVYQPPFETRFHQPPINYDITLSKTHIEGPGTYNALYCSPTLSSENIVKLVTRGLFYLPSKDLIHQGYESHELGTCQSSIQTISQNYRQSQLPSLDDLIEKKHCTIPQIILLATEGMITVRQNVATTVAKDRYAPLELRLNRPLKMKDILTSGHVFQITNAQGRQILSWSQGQLHTFRKDRKSSKWKLLTTYGADATNVPKICAFLRQFHIDHHVGTKDSSQKNKLYSYLYNAENSIDADKFSLMAQSLDLAHKLPSIASITNDQVLIEFPDLESRSSFFNGD</sequence>
<proteinExistence type="predicted"/>
<gene>
    <name evidence="1" type="ORF">BLGHR1_14510</name>
</gene>
<protein>
    <submittedName>
        <fullName evidence="1">Uncharacterized protein</fullName>
    </submittedName>
</protein>
<evidence type="ECO:0000313" key="1">
    <source>
        <dbReference type="EMBL" id="SZF03716.1"/>
    </source>
</evidence>